<evidence type="ECO:0000256" key="2">
    <source>
        <dbReference type="SAM" id="Phobius"/>
    </source>
</evidence>
<feature type="transmembrane region" description="Helical" evidence="2">
    <location>
        <begin position="25"/>
        <end position="43"/>
    </location>
</feature>
<dbReference type="AlphaFoldDB" id="A0ABD2PYJ6"/>
<dbReference type="EMBL" id="JBJKFK010001674">
    <property type="protein sequence ID" value="KAL3312497.1"/>
    <property type="molecule type" value="Genomic_DNA"/>
</dbReference>
<dbReference type="InterPro" id="IPR036259">
    <property type="entry name" value="MFS_trans_sf"/>
</dbReference>
<evidence type="ECO:0000256" key="1">
    <source>
        <dbReference type="ARBA" id="ARBA00023157"/>
    </source>
</evidence>
<keyword evidence="2" id="KW-1133">Transmembrane helix</keyword>
<feature type="transmembrane region" description="Helical" evidence="2">
    <location>
        <begin position="393"/>
        <end position="414"/>
    </location>
</feature>
<dbReference type="PANTHER" id="PTHR11388:SF142">
    <property type="entry name" value="SOLUTE CARRIER ORGANIC ANION TRANSPORTER FAMILY MEMBER 5A1"/>
    <property type="match status" value="1"/>
</dbReference>
<feature type="transmembrane region" description="Helical" evidence="2">
    <location>
        <begin position="323"/>
        <end position="344"/>
    </location>
</feature>
<reference evidence="3 4" key="1">
    <citation type="submission" date="2024-11" db="EMBL/GenBank/DDBJ databases">
        <title>Adaptive evolution of stress response genes in parasites aligns with host niche diversity.</title>
        <authorList>
            <person name="Hahn C."/>
            <person name="Resl P."/>
        </authorList>
    </citation>
    <scope>NUCLEOTIDE SEQUENCE [LARGE SCALE GENOMIC DNA]</scope>
    <source>
        <strain evidence="3">EGGRZ-B1_66</strain>
        <tissue evidence="3">Body</tissue>
    </source>
</reference>
<sequence length="703" mass="78480">MSKLTKEDKLLLDQFSDNYKTRVDFIIYGNATLLSLVPIWFYWRIQEIDIVRNAILFGITILGCVFLISMAYNNCKTSLVDRIGLKRTVSISKQVKEDKKLNKKEQEDFIRYKSKEVANYESTTFANGQKNQPDGKLNIARLYEHVNFPDAPHSTLPAFGEGTRSFFPSSRERISHRTSMSDMSNVDWECDVVNFVSSTHHPGLAKRSSLLQHQFSNPATFTNKPPFKKTHRRIASAMPAVTINDQLHLPSNGFSTQSLNPKKGHSRNISDPTACDLFPMEFDTKLPSPLREKEHVADSVDEPPVAPEHRCLIPCLQFCANPLLMTAILCSMVFFQSLVVSGYISSMIPTLERRFDLTSRQTGSAVACYESAAVISILLVSVLHIRRFNRLRIVALSSLLMSLGFALFSLPHFMSGKYRPSLSSNFTFESPSAEDCLSINLGFGVVTADYTMALPIFCLSLFIAGLGASPIYVLVPTYLWDNLTKEKYYIYSALFSCFAALGPASGFALGYAFQMVYIDTPSSVPTLSLNDSLPSVLGERSEVELSLQRGDKHWLGAWWLGMLVNASLIFLTALPALGFPKALASAPPVEDIDSKVSLPLIPDAYVQGASDLSTDANNNPGKESKKLFWRKRFPKSNSPTEKDTFERISLNKQHQNGINNYSHRDAPAEETCDHVSIDYRDTNSSRCGAFISKTKSELTQISN</sequence>
<comment type="caution">
    <text evidence="3">The sequence shown here is derived from an EMBL/GenBank/DDBJ whole genome shotgun (WGS) entry which is preliminary data.</text>
</comment>
<dbReference type="Pfam" id="PF03137">
    <property type="entry name" value="OATP"/>
    <property type="match status" value="1"/>
</dbReference>
<gene>
    <name evidence="3" type="ORF">Ciccas_008911</name>
</gene>
<dbReference type="InterPro" id="IPR004156">
    <property type="entry name" value="OATP"/>
</dbReference>
<feature type="transmembrane region" description="Helical" evidence="2">
    <location>
        <begin position="55"/>
        <end position="72"/>
    </location>
</feature>
<protein>
    <submittedName>
        <fullName evidence="3">Uncharacterized protein</fullName>
    </submittedName>
</protein>
<feature type="transmembrane region" description="Helical" evidence="2">
    <location>
        <begin position="452"/>
        <end position="476"/>
    </location>
</feature>
<organism evidence="3 4">
    <name type="scientific">Cichlidogyrus casuarinus</name>
    <dbReference type="NCBI Taxonomy" id="1844966"/>
    <lineage>
        <taxon>Eukaryota</taxon>
        <taxon>Metazoa</taxon>
        <taxon>Spiralia</taxon>
        <taxon>Lophotrochozoa</taxon>
        <taxon>Platyhelminthes</taxon>
        <taxon>Monogenea</taxon>
        <taxon>Monopisthocotylea</taxon>
        <taxon>Dactylogyridea</taxon>
        <taxon>Ancyrocephalidae</taxon>
        <taxon>Cichlidogyrus</taxon>
    </lineage>
</organism>
<keyword evidence="4" id="KW-1185">Reference proteome</keyword>
<proteinExistence type="predicted"/>
<dbReference type="SUPFAM" id="SSF103473">
    <property type="entry name" value="MFS general substrate transporter"/>
    <property type="match status" value="1"/>
</dbReference>
<keyword evidence="2" id="KW-0472">Membrane</keyword>
<feature type="transmembrane region" description="Helical" evidence="2">
    <location>
        <begin position="488"/>
        <end position="513"/>
    </location>
</feature>
<accession>A0ABD2PYJ6</accession>
<name>A0ABD2PYJ6_9PLAT</name>
<feature type="transmembrane region" description="Helical" evidence="2">
    <location>
        <begin position="557"/>
        <end position="577"/>
    </location>
</feature>
<keyword evidence="2" id="KW-0812">Transmembrane</keyword>
<dbReference type="PANTHER" id="PTHR11388">
    <property type="entry name" value="ORGANIC ANION TRANSPORTER"/>
    <property type="match status" value="1"/>
</dbReference>
<dbReference type="Pfam" id="PF07074">
    <property type="entry name" value="TRAP-gamma"/>
    <property type="match status" value="1"/>
</dbReference>
<dbReference type="InterPro" id="IPR009779">
    <property type="entry name" value="SSR3"/>
</dbReference>
<evidence type="ECO:0000313" key="3">
    <source>
        <dbReference type="EMBL" id="KAL3312497.1"/>
    </source>
</evidence>
<dbReference type="Proteomes" id="UP001626550">
    <property type="component" value="Unassembled WGS sequence"/>
</dbReference>
<keyword evidence="1" id="KW-1015">Disulfide bond</keyword>
<evidence type="ECO:0000313" key="4">
    <source>
        <dbReference type="Proteomes" id="UP001626550"/>
    </source>
</evidence>
<dbReference type="Gene3D" id="1.20.1250.20">
    <property type="entry name" value="MFS general substrate transporter like domains"/>
    <property type="match status" value="1"/>
</dbReference>